<sequence length="207" mass="22113">MKKIAVCACFALIVSMASTALADSIQNRFGVTGRIGFLVPADSEFNDFPHYRKSDTDTGVIGGGGFIYGIDKNWAAELDITHTEFRAHDGFGFEEGDFATTDISLGAQYRFINLPVKKLVPYAGAGLDILVNDFSPVDGSGGSADSVVGVHLSGGVDYFVLKQLAVTGQLKGVFAPDADIRDYRGVKVGNFAPSSLSVTFGVRYFFN</sequence>
<accession>A0A562VF55</accession>
<organism evidence="4 5">
    <name type="scientific">Geobacter argillaceus</name>
    <dbReference type="NCBI Taxonomy" id="345631"/>
    <lineage>
        <taxon>Bacteria</taxon>
        <taxon>Pseudomonadati</taxon>
        <taxon>Thermodesulfobacteriota</taxon>
        <taxon>Desulfuromonadia</taxon>
        <taxon>Geobacterales</taxon>
        <taxon>Geobacteraceae</taxon>
        <taxon>Geobacter</taxon>
    </lineage>
</organism>
<protein>
    <submittedName>
        <fullName evidence="4">Outer membrane protein</fullName>
    </submittedName>
</protein>
<dbReference type="RefSeq" id="WP_145024917.1">
    <property type="nucleotide sequence ID" value="NZ_VLLN01000027.1"/>
</dbReference>
<dbReference type="AlphaFoldDB" id="A0A562VF55"/>
<dbReference type="Proteomes" id="UP000319449">
    <property type="component" value="Unassembled WGS sequence"/>
</dbReference>
<name>A0A562VF55_9BACT</name>
<feature type="signal peptide" evidence="2">
    <location>
        <begin position="1"/>
        <end position="22"/>
    </location>
</feature>
<dbReference type="EMBL" id="VLLN01000027">
    <property type="protein sequence ID" value="TWJ16434.1"/>
    <property type="molecule type" value="Genomic_DNA"/>
</dbReference>
<dbReference type="SUPFAM" id="SSF56925">
    <property type="entry name" value="OMPA-like"/>
    <property type="match status" value="1"/>
</dbReference>
<comment type="caution">
    <text evidence="4">The sequence shown here is derived from an EMBL/GenBank/DDBJ whole genome shotgun (WGS) entry which is preliminary data.</text>
</comment>
<evidence type="ECO:0000259" key="3">
    <source>
        <dbReference type="Pfam" id="PF13505"/>
    </source>
</evidence>
<feature type="domain" description="Outer membrane protein beta-barrel" evidence="3">
    <location>
        <begin position="10"/>
        <end position="171"/>
    </location>
</feature>
<dbReference type="InterPro" id="IPR011250">
    <property type="entry name" value="OMP/PagP_B-barrel"/>
</dbReference>
<dbReference type="InterPro" id="IPR027385">
    <property type="entry name" value="Beta-barrel_OMP"/>
</dbReference>
<evidence type="ECO:0000313" key="4">
    <source>
        <dbReference type="EMBL" id="TWJ16434.1"/>
    </source>
</evidence>
<dbReference type="OrthoDB" id="5398213at2"/>
<evidence type="ECO:0000313" key="5">
    <source>
        <dbReference type="Proteomes" id="UP000319449"/>
    </source>
</evidence>
<feature type="chain" id="PRO_5022221471" evidence="2">
    <location>
        <begin position="23"/>
        <end position="207"/>
    </location>
</feature>
<reference evidence="4 5" key="1">
    <citation type="submission" date="2019-07" db="EMBL/GenBank/DDBJ databases">
        <title>Genomic Encyclopedia of Archaeal and Bacterial Type Strains, Phase II (KMG-II): from individual species to whole genera.</title>
        <authorList>
            <person name="Goeker M."/>
        </authorList>
    </citation>
    <scope>NUCLEOTIDE SEQUENCE [LARGE SCALE GENOMIC DNA]</scope>
    <source>
        <strain evidence="4 5">ATCC BAA-1139</strain>
    </source>
</reference>
<keyword evidence="1 2" id="KW-0732">Signal</keyword>
<dbReference type="Pfam" id="PF13505">
    <property type="entry name" value="OMP_b-brl"/>
    <property type="match status" value="1"/>
</dbReference>
<evidence type="ECO:0000256" key="2">
    <source>
        <dbReference type="SAM" id="SignalP"/>
    </source>
</evidence>
<gene>
    <name evidence="4" type="ORF">JN12_03375</name>
</gene>
<evidence type="ECO:0000256" key="1">
    <source>
        <dbReference type="ARBA" id="ARBA00022729"/>
    </source>
</evidence>
<keyword evidence="5" id="KW-1185">Reference proteome</keyword>
<dbReference type="Gene3D" id="2.40.160.20">
    <property type="match status" value="1"/>
</dbReference>
<proteinExistence type="predicted"/>